<protein>
    <submittedName>
        <fullName evidence="2">Uncharacterized protein</fullName>
    </submittedName>
</protein>
<dbReference type="AlphaFoldDB" id="B3S6F1"/>
<feature type="compositionally biased region" description="Basic residues" evidence="1">
    <location>
        <begin position="1"/>
        <end position="14"/>
    </location>
</feature>
<organism evidence="2 3">
    <name type="scientific">Trichoplax adhaerens</name>
    <name type="common">Trichoplax reptans</name>
    <dbReference type="NCBI Taxonomy" id="10228"/>
    <lineage>
        <taxon>Eukaryota</taxon>
        <taxon>Metazoa</taxon>
        <taxon>Placozoa</taxon>
        <taxon>Uniplacotomia</taxon>
        <taxon>Trichoplacea</taxon>
        <taxon>Trichoplacidae</taxon>
        <taxon>Trichoplax</taxon>
    </lineage>
</organism>
<gene>
    <name evidence="2" type="ORF">TRIADDRAFT_59783</name>
</gene>
<dbReference type="InParanoid" id="B3S6F1"/>
<keyword evidence="3" id="KW-1185">Reference proteome</keyword>
<proteinExistence type="predicted"/>
<evidence type="ECO:0000313" key="2">
    <source>
        <dbReference type="EMBL" id="EDV21610.1"/>
    </source>
</evidence>
<evidence type="ECO:0000256" key="1">
    <source>
        <dbReference type="SAM" id="MobiDB-lite"/>
    </source>
</evidence>
<feature type="region of interest" description="Disordered" evidence="1">
    <location>
        <begin position="78"/>
        <end position="142"/>
    </location>
</feature>
<dbReference type="RefSeq" id="XP_002115758.1">
    <property type="nucleotide sequence ID" value="XM_002115722.1"/>
</dbReference>
<dbReference type="HOGENOM" id="CLU_1612953_0_0_1"/>
<dbReference type="EMBL" id="DS985252">
    <property type="protein sequence ID" value="EDV21610.1"/>
    <property type="molecule type" value="Genomic_DNA"/>
</dbReference>
<name>B3S6F1_TRIAD</name>
<evidence type="ECO:0000313" key="3">
    <source>
        <dbReference type="Proteomes" id="UP000009022"/>
    </source>
</evidence>
<accession>B3S6F1</accession>
<dbReference type="GeneID" id="6757109"/>
<dbReference type="CTD" id="6757109"/>
<feature type="region of interest" description="Disordered" evidence="1">
    <location>
        <begin position="1"/>
        <end position="42"/>
    </location>
</feature>
<feature type="compositionally biased region" description="Low complexity" evidence="1">
    <location>
        <begin position="78"/>
        <end position="96"/>
    </location>
</feature>
<sequence>MEERKLRSRKRKTRSNLSENDKEKELLPGLRSELFDSPNKLNTPANIKFSSTLDESNNLVLEDSCFGFNFLESELESLPTSPTKSVSSVTSSMYSMNDNCKPAHRRASRSYSRIPLQEIDNEQPSKKKSKKSKKAKLEDERDRKDWIESVTSEFDMIGSHELKIV</sequence>
<dbReference type="KEGG" id="tad:TRIADDRAFT_59783"/>
<reference evidence="2 3" key="1">
    <citation type="journal article" date="2008" name="Nature">
        <title>The Trichoplax genome and the nature of placozoans.</title>
        <authorList>
            <person name="Srivastava M."/>
            <person name="Begovic E."/>
            <person name="Chapman J."/>
            <person name="Putnam N.H."/>
            <person name="Hellsten U."/>
            <person name="Kawashima T."/>
            <person name="Kuo A."/>
            <person name="Mitros T."/>
            <person name="Salamov A."/>
            <person name="Carpenter M.L."/>
            <person name="Signorovitch A.Y."/>
            <person name="Moreno M.A."/>
            <person name="Kamm K."/>
            <person name="Grimwood J."/>
            <person name="Schmutz J."/>
            <person name="Shapiro H."/>
            <person name="Grigoriev I.V."/>
            <person name="Buss L.W."/>
            <person name="Schierwater B."/>
            <person name="Dellaporta S.L."/>
            <person name="Rokhsar D.S."/>
        </authorList>
    </citation>
    <scope>NUCLEOTIDE SEQUENCE [LARGE SCALE GENOMIC DNA]</scope>
    <source>
        <strain evidence="2 3">Grell-BS-1999</strain>
    </source>
</reference>
<dbReference type="Proteomes" id="UP000009022">
    <property type="component" value="Unassembled WGS sequence"/>
</dbReference>